<dbReference type="HAMAP" id="MF_00530">
    <property type="entry name" value="ATP_synth_epsil_bac"/>
    <property type="match status" value="1"/>
</dbReference>
<keyword evidence="3" id="KW-0813">Transport</keyword>
<keyword evidence="4" id="KW-0406">Ion transport</keyword>
<dbReference type="SUPFAM" id="SSF51344">
    <property type="entry name" value="Epsilon subunit of F1F0-ATP synthase N-terminal domain"/>
    <property type="match status" value="1"/>
</dbReference>
<dbReference type="Pfam" id="PF02823">
    <property type="entry name" value="ATP-synt_DE_N"/>
    <property type="match status" value="1"/>
</dbReference>
<dbReference type="AlphaFoldDB" id="A0A6J7DDV7"/>
<evidence type="ECO:0000313" key="10">
    <source>
        <dbReference type="EMBL" id="CAB5014286.1"/>
    </source>
</evidence>
<feature type="coiled-coil region" evidence="6">
    <location>
        <begin position="133"/>
        <end position="160"/>
    </location>
</feature>
<evidence type="ECO:0000256" key="6">
    <source>
        <dbReference type="SAM" id="Coils"/>
    </source>
</evidence>
<feature type="domain" description="ATP synthase F1 complex delta/epsilon subunit N-terminal" evidence="7">
    <location>
        <begin position="8"/>
        <end position="75"/>
    </location>
</feature>
<comment type="similarity">
    <text evidence="2">Belongs to the ATPase epsilon chain family.</text>
</comment>
<evidence type="ECO:0000256" key="3">
    <source>
        <dbReference type="ARBA" id="ARBA00022448"/>
    </source>
</evidence>
<dbReference type="GO" id="GO:0045259">
    <property type="term" value="C:proton-transporting ATP synthase complex"/>
    <property type="evidence" value="ECO:0007669"/>
    <property type="project" value="InterPro"/>
</dbReference>
<dbReference type="InterPro" id="IPR001469">
    <property type="entry name" value="ATP_synth_F1_dsu/esu"/>
</dbReference>
<evidence type="ECO:0000313" key="9">
    <source>
        <dbReference type="EMBL" id="CAB4867104.1"/>
    </source>
</evidence>
<evidence type="ECO:0000256" key="5">
    <source>
        <dbReference type="ARBA" id="ARBA00023136"/>
    </source>
</evidence>
<dbReference type="EMBL" id="CAFBPM010000003">
    <property type="protein sequence ID" value="CAB5014286.1"/>
    <property type="molecule type" value="Genomic_DNA"/>
</dbReference>
<dbReference type="InterPro" id="IPR036771">
    <property type="entry name" value="ATPsynth_dsu/esu_N"/>
</dbReference>
<keyword evidence="6" id="KW-0175">Coiled coil</keyword>
<gene>
    <name evidence="8" type="ORF">UFOPK3164_00346</name>
    <name evidence="9" type="ORF">UFOPK3427_00559</name>
    <name evidence="10" type="ORF">UFOPK4112_00498</name>
</gene>
<keyword evidence="5" id="KW-0472">Membrane</keyword>
<dbReference type="InterPro" id="IPR020546">
    <property type="entry name" value="ATP_synth_F1_dsu/esu_N"/>
</dbReference>
<reference evidence="9" key="1">
    <citation type="submission" date="2020-05" db="EMBL/GenBank/DDBJ databases">
        <authorList>
            <person name="Chiriac C."/>
            <person name="Salcher M."/>
            <person name="Ghai R."/>
            <person name="Kavagutti S V."/>
        </authorList>
    </citation>
    <scope>NUCLEOTIDE SEQUENCE</scope>
</reference>
<protein>
    <submittedName>
        <fullName evidence="9">Unannotated protein</fullName>
    </submittedName>
</protein>
<organism evidence="9">
    <name type="scientific">freshwater metagenome</name>
    <dbReference type="NCBI Taxonomy" id="449393"/>
    <lineage>
        <taxon>unclassified sequences</taxon>
        <taxon>metagenomes</taxon>
        <taxon>ecological metagenomes</taxon>
    </lineage>
</organism>
<dbReference type="Gene3D" id="2.60.15.10">
    <property type="entry name" value="F0F1 ATP synthase delta/epsilon subunit, N-terminal"/>
    <property type="match status" value="1"/>
</dbReference>
<dbReference type="EMBL" id="CAFABE010000009">
    <property type="protein sequence ID" value="CAB4819963.1"/>
    <property type="molecule type" value="Genomic_DNA"/>
</dbReference>
<evidence type="ECO:0000256" key="2">
    <source>
        <dbReference type="ARBA" id="ARBA00005712"/>
    </source>
</evidence>
<accession>A0A6J7DDV7</accession>
<dbReference type="GO" id="GO:0046933">
    <property type="term" value="F:proton-transporting ATP synthase activity, rotational mechanism"/>
    <property type="evidence" value="ECO:0007669"/>
    <property type="project" value="InterPro"/>
</dbReference>
<name>A0A6J7DDV7_9ZZZZ</name>
<proteinExistence type="inferred from homology"/>
<comment type="subcellular location">
    <subcellularLocation>
        <location evidence="1">Membrane</location>
    </subcellularLocation>
</comment>
<sequence length="168" mass="17401">MAEHAVGVEIVTPEAALFAGPANSVVLATSEGDLTVMAEHAELIGDVVPGLVKIEPVEGDQIDVVIHGGFVQITTSEGAGGELLPDSPESARTTRVTILAGVAELVSELDVPRAREAQVAAEARVTELRAANSRQSEEEMGDAMAELANAEADLARAELRLSIPASQV</sequence>
<evidence type="ECO:0000259" key="7">
    <source>
        <dbReference type="Pfam" id="PF02823"/>
    </source>
</evidence>
<dbReference type="CDD" id="cd12152">
    <property type="entry name" value="F1-ATPase_delta"/>
    <property type="match status" value="1"/>
</dbReference>
<evidence type="ECO:0000256" key="1">
    <source>
        <dbReference type="ARBA" id="ARBA00004370"/>
    </source>
</evidence>
<evidence type="ECO:0000313" key="8">
    <source>
        <dbReference type="EMBL" id="CAB4819963.1"/>
    </source>
</evidence>
<dbReference type="EMBL" id="CAFBLT010000001">
    <property type="protein sequence ID" value="CAB4867104.1"/>
    <property type="molecule type" value="Genomic_DNA"/>
</dbReference>
<evidence type="ECO:0000256" key="4">
    <source>
        <dbReference type="ARBA" id="ARBA00023065"/>
    </source>
</evidence>